<gene>
    <name evidence="1" type="ORF">METZ01_LOCUS306816</name>
</gene>
<dbReference type="AlphaFoldDB" id="A0A382N2B9"/>
<organism evidence="1">
    <name type="scientific">marine metagenome</name>
    <dbReference type="NCBI Taxonomy" id="408172"/>
    <lineage>
        <taxon>unclassified sequences</taxon>
        <taxon>metagenomes</taxon>
        <taxon>ecological metagenomes</taxon>
    </lineage>
</organism>
<accession>A0A382N2B9</accession>
<sequence>MRIVAIHHYKERVESCSSLPFQRLSPLDLAVWEMGDFTSDSTLEFFLKKPGGFIQRLNPVVDSVIRKSTKSNVSFLALPV</sequence>
<proteinExistence type="predicted"/>
<protein>
    <submittedName>
        <fullName evidence="1">Uncharacterized protein</fullName>
    </submittedName>
</protein>
<reference evidence="1" key="1">
    <citation type="submission" date="2018-05" db="EMBL/GenBank/DDBJ databases">
        <authorList>
            <person name="Lanie J.A."/>
            <person name="Ng W.-L."/>
            <person name="Kazmierczak K.M."/>
            <person name="Andrzejewski T.M."/>
            <person name="Davidsen T.M."/>
            <person name="Wayne K.J."/>
            <person name="Tettelin H."/>
            <person name="Glass J.I."/>
            <person name="Rusch D."/>
            <person name="Podicherti R."/>
            <person name="Tsui H.-C.T."/>
            <person name="Winkler M.E."/>
        </authorList>
    </citation>
    <scope>NUCLEOTIDE SEQUENCE</scope>
</reference>
<evidence type="ECO:0000313" key="1">
    <source>
        <dbReference type="EMBL" id="SVC53962.1"/>
    </source>
</evidence>
<dbReference type="EMBL" id="UINC01096787">
    <property type="protein sequence ID" value="SVC53962.1"/>
    <property type="molecule type" value="Genomic_DNA"/>
</dbReference>
<name>A0A382N2B9_9ZZZZ</name>